<reference evidence="1" key="1">
    <citation type="submission" date="2022-10" db="EMBL/GenBank/DDBJ databases">
        <title>Culturing micro-colonial fungi from biological soil crusts in the Mojave desert and describing Neophaeococcomyces mojavensis, and introducing the new genera and species Taxawa tesnikishii.</title>
        <authorList>
            <person name="Kurbessoian T."/>
            <person name="Stajich J.E."/>
        </authorList>
    </citation>
    <scope>NUCLEOTIDE SEQUENCE</scope>
    <source>
        <strain evidence="1">JES_112</strain>
    </source>
</reference>
<proteinExistence type="predicted"/>
<organism evidence="1 2">
    <name type="scientific">Neophaeococcomyces mojaviensis</name>
    <dbReference type="NCBI Taxonomy" id="3383035"/>
    <lineage>
        <taxon>Eukaryota</taxon>
        <taxon>Fungi</taxon>
        <taxon>Dikarya</taxon>
        <taxon>Ascomycota</taxon>
        <taxon>Pezizomycotina</taxon>
        <taxon>Eurotiomycetes</taxon>
        <taxon>Chaetothyriomycetidae</taxon>
        <taxon>Chaetothyriales</taxon>
        <taxon>Chaetothyriales incertae sedis</taxon>
        <taxon>Neophaeococcomyces</taxon>
    </lineage>
</organism>
<name>A0ACC2ZX75_9EURO</name>
<accession>A0ACC2ZX75</accession>
<evidence type="ECO:0000313" key="1">
    <source>
        <dbReference type="EMBL" id="KAJ9652226.1"/>
    </source>
</evidence>
<dbReference type="EMBL" id="JAPDRQ010000209">
    <property type="protein sequence ID" value="KAJ9652226.1"/>
    <property type="molecule type" value="Genomic_DNA"/>
</dbReference>
<sequence length="264" mass="28462">MTSTKPVTFVLVPGSFVTPAENDKLAAALEQKGYTVNHIELLTANDGTRQPPATMADDTTHIRSEISSILDNDNRNVVLVLHSYAGIPGNNALSGLNTADRAAAGKDTSVVGILFIGSFLPMAGESLRDILTSDLAPGEHIQEPYKSGMPGEYLPAIPAEFAPFVFNDLVDQAEVAKYHGLMVRHASDSYGAKATYTAWKDIHSVYMIPERDVILPVVVQEAMYERAISEGGKVKRVFVEGVGHCVNISRPEVVVKELEAITGL</sequence>
<dbReference type="Proteomes" id="UP001172386">
    <property type="component" value="Unassembled WGS sequence"/>
</dbReference>
<gene>
    <name evidence="1" type="ORF">H2198_008499</name>
</gene>
<protein>
    <submittedName>
        <fullName evidence="1">Uncharacterized protein</fullName>
    </submittedName>
</protein>
<keyword evidence="2" id="KW-1185">Reference proteome</keyword>
<comment type="caution">
    <text evidence="1">The sequence shown here is derived from an EMBL/GenBank/DDBJ whole genome shotgun (WGS) entry which is preliminary data.</text>
</comment>
<evidence type="ECO:0000313" key="2">
    <source>
        <dbReference type="Proteomes" id="UP001172386"/>
    </source>
</evidence>